<dbReference type="Proteomes" id="UP001595443">
    <property type="component" value="Unassembled WGS sequence"/>
</dbReference>
<dbReference type="Gene3D" id="3.40.50.2000">
    <property type="entry name" value="Glycogen Phosphorylase B"/>
    <property type="match status" value="1"/>
</dbReference>
<comment type="function">
    <text evidence="1 8">Involved in lipopolysaccharide (LPS) biosynthesis. Catalyzes the transfer of 3-deoxy-D-manno-octulosonate (Kdo) residue(s) from CMP-Kdo to lipid IV(A), the tetraacyldisaccharide-1,4'-bisphosphate precursor of lipid A.</text>
</comment>
<dbReference type="InterPro" id="IPR038107">
    <property type="entry name" value="Glycos_transf_N_sf"/>
</dbReference>
<dbReference type="GO" id="GO:0016740">
    <property type="term" value="F:transferase activity"/>
    <property type="evidence" value="ECO:0007669"/>
    <property type="project" value="UniProtKB-KW"/>
</dbReference>
<evidence type="ECO:0000256" key="3">
    <source>
        <dbReference type="ARBA" id="ARBA00012621"/>
    </source>
</evidence>
<dbReference type="EMBL" id="JBHRSK010000007">
    <property type="protein sequence ID" value="MFC2968684.1"/>
    <property type="molecule type" value="Genomic_DNA"/>
</dbReference>
<dbReference type="InterPro" id="IPR039901">
    <property type="entry name" value="Kdotransferase"/>
</dbReference>
<reference evidence="11" key="1">
    <citation type="journal article" date="2019" name="Int. J. Syst. Evol. Microbiol.">
        <title>The Global Catalogue of Microorganisms (GCM) 10K type strain sequencing project: providing services to taxonomists for standard genome sequencing and annotation.</title>
        <authorList>
            <consortium name="The Broad Institute Genomics Platform"/>
            <consortium name="The Broad Institute Genome Sequencing Center for Infectious Disease"/>
            <person name="Wu L."/>
            <person name="Ma J."/>
        </authorList>
    </citation>
    <scope>NUCLEOTIDE SEQUENCE [LARGE SCALE GENOMIC DNA]</scope>
    <source>
        <strain evidence="11">KCTC 62192</strain>
    </source>
</reference>
<dbReference type="PANTHER" id="PTHR42755">
    <property type="entry name" value="3-DEOXY-MANNO-OCTULOSONATE CYTIDYLYLTRANSFERASE"/>
    <property type="match status" value="1"/>
</dbReference>
<evidence type="ECO:0000256" key="6">
    <source>
        <dbReference type="ARBA" id="ARBA00031445"/>
    </source>
</evidence>
<dbReference type="RefSeq" id="WP_377833380.1">
    <property type="nucleotide sequence ID" value="NZ_JBHRSK010000007.1"/>
</dbReference>
<keyword evidence="8" id="KW-0472">Membrane</keyword>
<feature type="domain" description="3-deoxy-D-manno-octulosonic-acid transferase N-terminal" evidence="9">
    <location>
        <begin position="40"/>
        <end position="216"/>
    </location>
</feature>
<comment type="similarity">
    <text evidence="8">Belongs to the glycosyltransferase group 1 family.</text>
</comment>
<keyword evidence="11" id="KW-1185">Reference proteome</keyword>
<comment type="subcellular location">
    <subcellularLocation>
        <location evidence="8">Cell membrane</location>
    </subcellularLocation>
</comment>
<evidence type="ECO:0000313" key="10">
    <source>
        <dbReference type="EMBL" id="MFC2968684.1"/>
    </source>
</evidence>
<evidence type="ECO:0000256" key="5">
    <source>
        <dbReference type="ARBA" id="ARBA00022679"/>
    </source>
</evidence>
<comment type="caution">
    <text evidence="10">The sequence shown here is derived from an EMBL/GenBank/DDBJ whole genome shotgun (WGS) entry which is preliminary data.</text>
</comment>
<gene>
    <name evidence="10" type="ORF">ACFOES_11320</name>
</gene>
<dbReference type="PANTHER" id="PTHR42755:SF1">
    <property type="entry name" value="3-DEOXY-D-MANNO-OCTULOSONIC ACID TRANSFERASE, MITOCHONDRIAL-RELATED"/>
    <property type="match status" value="1"/>
</dbReference>
<evidence type="ECO:0000256" key="2">
    <source>
        <dbReference type="ARBA" id="ARBA00004713"/>
    </source>
</evidence>
<proteinExistence type="inferred from homology"/>
<evidence type="ECO:0000259" key="9">
    <source>
        <dbReference type="Pfam" id="PF04413"/>
    </source>
</evidence>
<keyword evidence="5 8" id="KW-0808">Transferase</keyword>
<dbReference type="EC" id="2.4.99.12" evidence="3 8"/>
<organism evidence="10 11">
    <name type="scientific">Acidimangrovimonas pyrenivorans</name>
    <dbReference type="NCBI Taxonomy" id="2030798"/>
    <lineage>
        <taxon>Bacteria</taxon>
        <taxon>Pseudomonadati</taxon>
        <taxon>Pseudomonadota</taxon>
        <taxon>Alphaproteobacteria</taxon>
        <taxon>Rhodobacterales</taxon>
        <taxon>Paracoccaceae</taxon>
        <taxon>Acidimangrovimonas</taxon>
    </lineage>
</organism>
<evidence type="ECO:0000256" key="4">
    <source>
        <dbReference type="ARBA" id="ARBA00019077"/>
    </source>
</evidence>
<evidence type="ECO:0000256" key="1">
    <source>
        <dbReference type="ARBA" id="ARBA00003394"/>
    </source>
</evidence>
<dbReference type="Gene3D" id="3.40.50.11720">
    <property type="entry name" value="3-Deoxy-D-manno-octulosonic-acid transferase, N-terminal domain"/>
    <property type="match status" value="1"/>
</dbReference>
<evidence type="ECO:0000256" key="8">
    <source>
        <dbReference type="RuleBase" id="RU365103"/>
    </source>
</evidence>
<name>A0ABV7AH51_9RHOB</name>
<dbReference type="Pfam" id="PF04413">
    <property type="entry name" value="Glycos_transf_N"/>
    <property type="match status" value="1"/>
</dbReference>
<evidence type="ECO:0000313" key="11">
    <source>
        <dbReference type="Proteomes" id="UP001595443"/>
    </source>
</evidence>
<dbReference type="SUPFAM" id="SSF53756">
    <property type="entry name" value="UDP-Glycosyltransferase/glycogen phosphorylase"/>
    <property type="match status" value="1"/>
</dbReference>
<protein>
    <recommendedName>
        <fullName evidence="4 8">3-deoxy-D-manno-octulosonic acid transferase</fullName>
        <shortName evidence="8">Kdo transferase</shortName>
        <ecNumber evidence="3 8">2.4.99.12</ecNumber>
    </recommendedName>
    <alternativeName>
        <fullName evidence="6 8">Lipid IV(A) 3-deoxy-D-manno-octulosonic acid transferase</fullName>
    </alternativeName>
</protein>
<keyword evidence="8" id="KW-1003">Cell membrane</keyword>
<sequence>MRLRMRLFLGLWSALWTLGLPLILYYLHRRARRDPLYTAHLAERFGRYGAPMPGAVWVHAVSLGELRSAVPLIEALLDKGEHVVVTLFTPAGRREAERVFAGQIAAGQLRAAWIPFETRWAFRGFFRAFRPAYGLVMEIEIWPRMVFAARRAGVPLFMCNAQYPGKSIARDSRGLRLRQEVMRGFAGAFVKSRLQADRFAAIGVENIAVTGELRFEQPVPGALLQGGKELRDWLGLAERRVVAFASTVEGEDDTYLAALHALRKQPEPPFILYIPRRPERFAEVGDRLEAEGLRIARRSQLLPERFGAPEGPAPTPLPEVLLGDSLGEMYGYLEMADIVVVGGGFTPHGAHNIIEPLALCKPVITGPEIGTIEYPFVEAEAAGVARRVADAEELAAALGTAEAPDRAGIEAFFKAHSGGVARFLAALPGALAAARR</sequence>
<accession>A0ABV7AH51</accession>
<keyword evidence="8" id="KW-0448">Lipopolysaccharide biosynthesis</keyword>
<evidence type="ECO:0000256" key="7">
    <source>
        <dbReference type="ARBA" id="ARBA00049183"/>
    </source>
</evidence>
<comment type="catalytic activity">
    <reaction evidence="7 8">
        <text>lipid IVA (E. coli) + CMP-3-deoxy-beta-D-manno-octulosonate = alpha-Kdo-(2-&gt;6)-lipid IVA (E. coli) + CMP + H(+)</text>
        <dbReference type="Rhea" id="RHEA:28066"/>
        <dbReference type="ChEBI" id="CHEBI:15378"/>
        <dbReference type="ChEBI" id="CHEBI:58603"/>
        <dbReference type="ChEBI" id="CHEBI:60364"/>
        <dbReference type="ChEBI" id="CHEBI:60377"/>
        <dbReference type="ChEBI" id="CHEBI:85987"/>
        <dbReference type="EC" id="2.4.99.12"/>
    </reaction>
</comment>
<dbReference type="InterPro" id="IPR007507">
    <property type="entry name" value="Glycos_transf_N"/>
</dbReference>
<comment type="pathway">
    <text evidence="2 8">Bacterial outer membrane biogenesis; LPS core biosynthesis.</text>
</comment>